<dbReference type="AlphaFoldDB" id="F0XSK7"/>
<dbReference type="PANTHER" id="PTHR33266">
    <property type="entry name" value="CHROMOSOME 15, WHOLE GENOME SHOTGUN SEQUENCE"/>
    <property type="match status" value="1"/>
</dbReference>
<dbReference type="STRING" id="655863.F0XSK7"/>
<evidence type="ECO:0000313" key="2">
    <source>
        <dbReference type="EMBL" id="EFW99291.1"/>
    </source>
</evidence>
<accession>F0XSK7</accession>
<feature type="region of interest" description="Disordered" evidence="1">
    <location>
        <begin position="813"/>
        <end position="835"/>
    </location>
</feature>
<reference evidence="2 3" key="1">
    <citation type="journal article" date="2011" name="Proc. Natl. Acad. Sci. U.S.A.">
        <title>Genome and transcriptome analyses of the mountain pine beetle-fungal symbiont Grosmannia clavigera, a lodgepole pine pathogen.</title>
        <authorList>
            <person name="DiGuistini S."/>
            <person name="Wang Y."/>
            <person name="Liao N.Y."/>
            <person name="Taylor G."/>
            <person name="Tanguay P."/>
            <person name="Feau N."/>
            <person name="Henrissat B."/>
            <person name="Chan S.K."/>
            <person name="Hesse-Orce U."/>
            <person name="Alamouti S.M."/>
            <person name="Tsui C.K.M."/>
            <person name="Docking R.T."/>
            <person name="Levasseur A."/>
            <person name="Haridas S."/>
            <person name="Robertson G."/>
            <person name="Birol I."/>
            <person name="Holt R.A."/>
            <person name="Marra M.A."/>
            <person name="Hamelin R.C."/>
            <person name="Hirst M."/>
            <person name="Jones S.J.M."/>
            <person name="Bohlmann J."/>
            <person name="Breuil C."/>
        </authorList>
    </citation>
    <scope>NUCLEOTIDE SEQUENCE [LARGE SCALE GENOMIC DNA]</scope>
    <source>
        <strain evidence="3">kw1407 / UAMH 11150</strain>
    </source>
</reference>
<evidence type="ECO:0000313" key="3">
    <source>
        <dbReference type="Proteomes" id="UP000007796"/>
    </source>
</evidence>
<dbReference type="OrthoDB" id="4225869at2759"/>
<dbReference type="EMBL" id="GL629997">
    <property type="protein sequence ID" value="EFW99291.1"/>
    <property type="molecule type" value="Genomic_DNA"/>
</dbReference>
<gene>
    <name evidence="2" type="ORF">CMQ_5712</name>
</gene>
<dbReference type="Proteomes" id="UP000007796">
    <property type="component" value="Unassembled WGS sequence"/>
</dbReference>
<proteinExistence type="predicted"/>
<evidence type="ECO:0000256" key="1">
    <source>
        <dbReference type="SAM" id="MobiDB-lite"/>
    </source>
</evidence>
<organism evidence="3">
    <name type="scientific">Grosmannia clavigera (strain kw1407 / UAMH 11150)</name>
    <name type="common">Blue stain fungus</name>
    <name type="synonym">Graphiocladiella clavigera</name>
    <dbReference type="NCBI Taxonomy" id="655863"/>
    <lineage>
        <taxon>Eukaryota</taxon>
        <taxon>Fungi</taxon>
        <taxon>Dikarya</taxon>
        <taxon>Ascomycota</taxon>
        <taxon>Pezizomycotina</taxon>
        <taxon>Sordariomycetes</taxon>
        <taxon>Sordariomycetidae</taxon>
        <taxon>Ophiostomatales</taxon>
        <taxon>Ophiostomataceae</taxon>
        <taxon>Leptographium</taxon>
    </lineage>
</organism>
<dbReference type="eggNOG" id="ENOG502S6K1">
    <property type="taxonomic scope" value="Eukaryota"/>
</dbReference>
<dbReference type="RefSeq" id="XP_014168774.1">
    <property type="nucleotide sequence ID" value="XM_014313299.1"/>
</dbReference>
<dbReference type="HOGENOM" id="CLU_348174_0_0_1"/>
<sequence>MASQLHSAWWRQSITAEEFCDRSGLDGFEKAYFVHLFKERKRKGHTLAEFIIEFASFNLSKHPGIMTIQDPDNVVHLWLEMIQERKTASADETNSFYRKLLAKYEAKETKGQATAWNESETRRRSAAFDRAEKSTASHGYPSFAVIEELRGQFAQYVDAPSLWMGPYTTIIGPSGIGKTFTIKQFAVRHGFYVAYSNLASAQSKCYPRPVVVGELPLMTNKSDRASLVKTWIKFLDLQLHLVRCSQQNGITAPGLFSLMTSAEPDIVQKRWPLQTSSEATMQENLAACKDVLLKHGQNSLPFTDPKERDDAFTIICLDEARALLHDDSDNMSFRALREAAGKVFEDNQSAPFFIILLDTTSRISHFVPPVEQDPSRKFSEKTVFPPIYRIDTWDILADRSPHDADGSDASVTKLFSYGRPLWAANMEAGDSLGELVRLAANKMAGNTDARLLALLSCRVNFYITSRQLAETLVASWMRYLVSFSDDNTMLTVQPSEPVLAYVSSRELQDPAVRLRCVKAWFSNLQKGACNLGDSGEMIAALVLLFAADYVSRPLESRPHSRSMRDLWTSFLGSSSWLAVERRYSNAPNIVHTLENGMIFYNHFVRTSHIPTMDDLALAYRQGAALFLPTNFPGMDIAIPICMGDDEDLAILLIQVKNRQADSPTDGLRRALTEDLEKARKALVGVAHPECVVLGLAMCLRCDGDPLIDIKVPPAPRKKIPGTEKASSVASASTRAAAGAPSNLIGIVFGLGKDVYPCLGKINAGRPEQTAMARVCSLFQDILERWPDFYPDRDTQSAYARRLLYPFYGGKDGEKQIEAGPAVPEAGGNELDLYDE</sequence>
<protein>
    <submittedName>
        <fullName evidence="2">Uncharacterized protein</fullName>
    </submittedName>
</protein>
<dbReference type="SUPFAM" id="SSF52540">
    <property type="entry name" value="P-loop containing nucleoside triphosphate hydrolases"/>
    <property type="match status" value="1"/>
</dbReference>
<dbReference type="PANTHER" id="PTHR33266:SF1">
    <property type="entry name" value="F-BOX DOMAIN-CONTAINING PROTEIN"/>
    <property type="match status" value="1"/>
</dbReference>
<name>F0XSK7_GROCL</name>
<dbReference type="InParanoid" id="F0XSK7"/>
<keyword evidence="3" id="KW-1185">Reference proteome</keyword>
<dbReference type="InterPro" id="IPR027417">
    <property type="entry name" value="P-loop_NTPase"/>
</dbReference>
<dbReference type="GeneID" id="25979065"/>